<dbReference type="PROSITE" id="PS00107">
    <property type="entry name" value="PROTEIN_KINASE_ATP"/>
    <property type="match status" value="1"/>
</dbReference>
<dbReference type="AlphaFoldDB" id="A0A2V3IGY1"/>
<feature type="binding site" evidence="9">
    <location>
        <position position="38"/>
    </location>
    <ligand>
        <name>ATP</name>
        <dbReference type="ChEBI" id="CHEBI:30616"/>
    </ligand>
</feature>
<feature type="compositionally biased region" description="Basic and acidic residues" evidence="10">
    <location>
        <begin position="582"/>
        <end position="605"/>
    </location>
</feature>
<comment type="catalytic activity">
    <reaction evidence="7">
        <text>L-threonyl-[protein] + ATP = O-phospho-L-threonyl-[protein] + ADP + H(+)</text>
        <dbReference type="Rhea" id="RHEA:46608"/>
        <dbReference type="Rhea" id="RHEA-COMP:11060"/>
        <dbReference type="Rhea" id="RHEA-COMP:11605"/>
        <dbReference type="ChEBI" id="CHEBI:15378"/>
        <dbReference type="ChEBI" id="CHEBI:30013"/>
        <dbReference type="ChEBI" id="CHEBI:30616"/>
        <dbReference type="ChEBI" id="CHEBI:61977"/>
        <dbReference type="ChEBI" id="CHEBI:456216"/>
        <dbReference type="EC" id="2.7.11.1"/>
    </reaction>
</comment>
<gene>
    <name evidence="12" type="ORF">BWQ96_08959</name>
</gene>
<feature type="domain" description="Protein kinase" evidence="11">
    <location>
        <begin position="9"/>
        <end position="270"/>
    </location>
</feature>
<keyword evidence="6 9" id="KW-0067">ATP-binding</keyword>
<feature type="region of interest" description="Disordered" evidence="10">
    <location>
        <begin position="546"/>
        <end position="632"/>
    </location>
</feature>
<feature type="compositionally biased region" description="Polar residues" evidence="10">
    <location>
        <begin position="546"/>
        <end position="558"/>
    </location>
</feature>
<keyword evidence="13" id="KW-1185">Reference proteome</keyword>
<sequence>MGYFKVGKYIVKRKIGEGAFAEVRLAVHEDTGERLAVKIFDRACFPRPDFEKDIRREIQIMQYLHHPNIVSMRTVLVTARKIYIFMELVTGGELYDAIVRNRRLSESVSRRYFQQIVDALVYCHSRGVVHRDLKPENLLLDEEGNIKITDFGMSFMREAIKPELQSNQLLKTQCGTPKYMAPEIIVSAADGYDGEKIDAWECGMVLYALLAGYLPFHGDDDLEVFQSILRGRVLFPDHFSPSVRDVLSKLLCKDPKQRSSLRDIQLHPWFLIDYKGDAKRTRKEPPPAPQFRHPDGISFHSQVTESAEPFLNDIAGLTACTRKHLSIRTSRQLPVAHGMNFKEPTRKSKPSLRGGQRGAKPNKGRVSNIGLRLEQQLKNGVARLEETDSGKEEVSWPQKPKPNPNMSLSLLPSPLEENVVELQEVICHSGDNVYSPRAQETVDKSQRSSRDKAALKSNRRPNLYSLPPSTNRDAVSAEVDEIDGPVSFRDRLKSPFGSIARTIYNSVGQDGGSLMSKQWKNSMRSRGLPGEKAISSASLNSVGTWFNESPTSIMTKTSPVCAEPRIKKSSGSRSSNSNHESSNTKEPSHRIESGRGMHSDQHDPTDDGLSPPSSTFRKLAAFLNMKGSLRRD</sequence>
<feature type="region of interest" description="Disordered" evidence="10">
    <location>
        <begin position="336"/>
        <end position="368"/>
    </location>
</feature>
<evidence type="ECO:0000256" key="1">
    <source>
        <dbReference type="ARBA" id="ARBA00012513"/>
    </source>
</evidence>
<feature type="region of interest" description="Disordered" evidence="10">
    <location>
        <begin position="385"/>
        <end position="411"/>
    </location>
</feature>
<name>A0A2V3IGY1_9FLOR</name>
<evidence type="ECO:0000256" key="7">
    <source>
        <dbReference type="ARBA" id="ARBA00047899"/>
    </source>
</evidence>
<evidence type="ECO:0000259" key="11">
    <source>
        <dbReference type="PROSITE" id="PS50011"/>
    </source>
</evidence>
<dbReference type="FunFam" id="3.30.200.20:FF:000042">
    <property type="entry name" value="Aurora kinase A"/>
    <property type="match status" value="1"/>
</dbReference>
<dbReference type="OrthoDB" id="193931at2759"/>
<dbReference type="GO" id="GO:0005524">
    <property type="term" value="F:ATP binding"/>
    <property type="evidence" value="ECO:0007669"/>
    <property type="project" value="UniProtKB-UniRule"/>
</dbReference>
<dbReference type="SUPFAM" id="SSF56112">
    <property type="entry name" value="Protein kinase-like (PK-like)"/>
    <property type="match status" value="1"/>
</dbReference>
<dbReference type="PANTHER" id="PTHR43895">
    <property type="entry name" value="CALCIUM/CALMODULIN-DEPENDENT PROTEIN KINASE KINASE-RELATED"/>
    <property type="match status" value="1"/>
</dbReference>
<feature type="compositionally biased region" description="Basic and acidic residues" evidence="10">
    <location>
        <begin position="385"/>
        <end position="394"/>
    </location>
</feature>
<comment type="catalytic activity">
    <reaction evidence="8">
        <text>L-seryl-[protein] + ATP = O-phospho-L-seryl-[protein] + ADP + H(+)</text>
        <dbReference type="Rhea" id="RHEA:17989"/>
        <dbReference type="Rhea" id="RHEA-COMP:9863"/>
        <dbReference type="Rhea" id="RHEA-COMP:11604"/>
        <dbReference type="ChEBI" id="CHEBI:15378"/>
        <dbReference type="ChEBI" id="CHEBI:29999"/>
        <dbReference type="ChEBI" id="CHEBI:30616"/>
        <dbReference type="ChEBI" id="CHEBI:83421"/>
        <dbReference type="ChEBI" id="CHEBI:456216"/>
        <dbReference type="EC" id="2.7.11.1"/>
    </reaction>
</comment>
<dbReference type="CDD" id="cd14003">
    <property type="entry name" value="STKc_AMPK-like"/>
    <property type="match status" value="1"/>
</dbReference>
<feature type="compositionally biased region" description="Low complexity" evidence="10">
    <location>
        <begin position="569"/>
        <end position="581"/>
    </location>
</feature>
<evidence type="ECO:0000256" key="3">
    <source>
        <dbReference type="ARBA" id="ARBA00022679"/>
    </source>
</evidence>
<evidence type="ECO:0000256" key="8">
    <source>
        <dbReference type="ARBA" id="ARBA00048679"/>
    </source>
</evidence>
<evidence type="ECO:0000256" key="9">
    <source>
        <dbReference type="PROSITE-ProRule" id="PRU10141"/>
    </source>
</evidence>
<dbReference type="InterPro" id="IPR000719">
    <property type="entry name" value="Prot_kinase_dom"/>
</dbReference>
<dbReference type="Proteomes" id="UP000247409">
    <property type="component" value="Unassembled WGS sequence"/>
</dbReference>
<dbReference type="PROSITE" id="PS50011">
    <property type="entry name" value="PROTEIN_KINASE_DOM"/>
    <property type="match status" value="1"/>
</dbReference>
<feature type="compositionally biased region" description="Basic and acidic residues" evidence="10">
    <location>
        <begin position="440"/>
        <end position="454"/>
    </location>
</feature>
<feature type="region of interest" description="Disordered" evidence="10">
    <location>
        <begin position="436"/>
        <end position="473"/>
    </location>
</feature>
<comment type="caution">
    <text evidence="12">The sequence shown here is derived from an EMBL/GenBank/DDBJ whole genome shotgun (WGS) entry which is preliminary data.</text>
</comment>
<dbReference type="PROSITE" id="PS00108">
    <property type="entry name" value="PROTEIN_KINASE_ST"/>
    <property type="match status" value="1"/>
</dbReference>
<evidence type="ECO:0000256" key="10">
    <source>
        <dbReference type="SAM" id="MobiDB-lite"/>
    </source>
</evidence>
<keyword evidence="2" id="KW-0723">Serine/threonine-protein kinase</keyword>
<keyword evidence="5 12" id="KW-0418">Kinase</keyword>
<keyword evidence="3" id="KW-0808">Transferase</keyword>
<dbReference type="EMBL" id="NBIV01000221">
    <property type="protein sequence ID" value="PXF41344.1"/>
    <property type="molecule type" value="Genomic_DNA"/>
</dbReference>
<evidence type="ECO:0000256" key="2">
    <source>
        <dbReference type="ARBA" id="ARBA00022527"/>
    </source>
</evidence>
<dbReference type="Pfam" id="PF00069">
    <property type="entry name" value="Pkinase"/>
    <property type="match status" value="1"/>
</dbReference>
<protein>
    <recommendedName>
        <fullName evidence="1">non-specific serine/threonine protein kinase</fullName>
        <ecNumber evidence="1">2.7.11.1</ecNumber>
    </recommendedName>
</protein>
<proteinExistence type="predicted"/>
<dbReference type="FunFam" id="1.10.510.10:FF:000571">
    <property type="entry name" value="Maternal embryonic leucine zipper kinase"/>
    <property type="match status" value="1"/>
</dbReference>
<accession>A0A2V3IGY1</accession>
<evidence type="ECO:0000313" key="12">
    <source>
        <dbReference type="EMBL" id="PXF41344.1"/>
    </source>
</evidence>
<dbReference type="InterPro" id="IPR011009">
    <property type="entry name" value="Kinase-like_dom_sf"/>
</dbReference>
<reference evidence="12 13" key="1">
    <citation type="journal article" date="2018" name="Mol. Biol. Evol.">
        <title>Analysis of the draft genome of the red seaweed Gracilariopsis chorda provides insights into genome size evolution in Rhodophyta.</title>
        <authorList>
            <person name="Lee J."/>
            <person name="Yang E.C."/>
            <person name="Graf L."/>
            <person name="Yang J.H."/>
            <person name="Qiu H."/>
            <person name="Zel Zion U."/>
            <person name="Chan C.X."/>
            <person name="Stephens T.G."/>
            <person name="Weber A.P.M."/>
            <person name="Boo G.H."/>
            <person name="Boo S.M."/>
            <person name="Kim K.M."/>
            <person name="Shin Y."/>
            <person name="Jung M."/>
            <person name="Lee S.J."/>
            <person name="Yim H.S."/>
            <person name="Lee J.H."/>
            <person name="Bhattacharya D."/>
            <person name="Yoon H.S."/>
        </authorList>
    </citation>
    <scope>NUCLEOTIDE SEQUENCE [LARGE SCALE GENOMIC DNA]</scope>
    <source>
        <strain evidence="12 13">SKKU-2015</strain>
        <tissue evidence="12">Whole body</tissue>
    </source>
</reference>
<evidence type="ECO:0000256" key="5">
    <source>
        <dbReference type="ARBA" id="ARBA00022777"/>
    </source>
</evidence>
<dbReference type="PANTHER" id="PTHR43895:SF32">
    <property type="entry name" value="SERINE_THREONINE-PROTEIN KINASE CHK1"/>
    <property type="match status" value="1"/>
</dbReference>
<evidence type="ECO:0000313" key="13">
    <source>
        <dbReference type="Proteomes" id="UP000247409"/>
    </source>
</evidence>
<dbReference type="Gene3D" id="1.10.510.10">
    <property type="entry name" value="Transferase(Phosphotransferase) domain 1"/>
    <property type="match status" value="1"/>
</dbReference>
<dbReference type="GO" id="GO:0004674">
    <property type="term" value="F:protein serine/threonine kinase activity"/>
    <property type="evidence" value="ECO:0007669"/>
    <property type="project" value="UniProtKB-KW"/>
</dbReference>
<keyword evidence="4 9" id="KW-0547">Nucleotide-binding</keyword>
<dbReference type="InterPro" id="IPR008271">
    <property type="entry name" value="Ser/Thr_kinase_AS"/>
</dbReference>
<dbReference type="EC" id="2.7.11.1" evidence="1"/>
<organism evidence="12 13">
    <name type="scientific">Gracilariopsis chorda</name>
    <dbReference type="NCBI Taxonomy" id="448386"/>
    <lineage>
        <taxon>Eukaryota</taxon>
        <taxon>Rhodophyta</taxon>
        <taxon>Florideophyceae</taxon>
        <taxon>Rhodymeniophycidae</taxon>
        <taxon>Gracilariales</taxon>
        <taxon>Gracilariaceae</taxon>
        <taxon>Gracilariopsis</taxon>
    </lineage>
</organism>
<dbReference type="InterPro" id="IPR017441">
    <property type="entry name" value="Protein_kinase_ATP_BS"/>
</dbReference>
<dbReference type="GO" id="GO:0007165">
    <property type="term" value="P:signal transduction"/>
    <property type="evidence" value="ECO:0007669"/>
    <property type="project" value="TreeGrafter"/>
</dbReference>
<dbReference type="STRING" id="448386.A0A2V3IGY1"/>
<dbReference type="SMART" id="SM00220">
    <property type="entry name" value="S_TKc"/>
    <property type="match status" value="1"/>
</dbReference>
<evidence type="ECO:0000256" key="4">
    <source>
        <dbReference type="ARBA" id="ARBA00022741"/>
    </source>
</evidence>
<evidence type="ECO:0000256" key="6">
    <source>
        <dbReference type="ARBA" id="ARBA00022840"/>
    </source>
</evidence>